<evidence type="ECO:0000313" key="1">
    <source>
        <dbReference type="EMBL" id="AAO08228.1"/>
    </source>
</evidence>
<evidence type="ECO:0000313" key="2">
    <source>
        <dbReference type="Proteomes" id="UP000002275"/>
    </source>
</evidence>
<dbReference type="KEGG" id="vvu:VV2_1341"/>
<organism evidence="1 2">
    <name type="scientific">Vibrio vulnificus (strain CMCP6)</name>
    <dbReference type="NCBI Taxonomy" id="216895"/>
    <lineage>
        <taxon>Bacteria</taxon>
        <taxon>Pseudomonadati</taxon>
        <taxon>Pseudomonadota</taxon>
        <taxon>Gammaproteobacteria</taxon>
        <taxon>Vibrionales</taxon>
        <taxon>Vibrionaceae</taxon>
        <taxon>Vibrio</taxon>
    </lineage>
</organism>
<dbReference type="Proteomes" id="UP000002275">
    <property type="component" value="Chromosome II"/>
</dbReference>
<dbReference type="RefSeq" id="WP_011082224.1">
    <property type="nucleotide sequence ID" value="NC_004460.2"/>
</dbReference>
<dbReference type="AlphaFoldDB" id="A0A3Q0L0D1"/>
<sequence length="280" mass="32982">MFIKNFRDGFRGKPNFERLELAQYKIDNYFYECSFPSNYSSFVYERECVSLPISNDAFVNDGHEDIVHLGFVSYRFSNVIKNPLLPCNSQGLLLVIVRIKQVKEKIDDVESLGRILEKEYVDYYHDPNPDHKSQRGRHTEDMENAYRYANKVWGNLPDSDDDSIERNDYLLGSYLRSYPPIKCESVKIGKYGYSKYVEGNIDYKNTVRRFYNLPIKDNYILSFEFKYRLEGEASKKKFRKWLLSSDETFEHKILETLDISRLVDASTENEIAFISSQGKQ</sequence>
<name>A0A3Q0L0D1_VIBVU</name>
<reference evidence="1 2" key="3">
    <citation type="journal article" date="2011" name="Mol. Syst. Biol.">
        <title>Integrative genome-scale metabolic analysis of Vibrio vulnificus for drug targeting and discovery.</title>
        <authorList>
            <person name="Kim H.U."/>
            <person name="Kim S.Y."/>
            <person name="Jeong H."/>
            <person name="Kim T.Y."/>
            <person name="Kim J.J."/>
            <person name="Choy H.E."/>
            <person name="Yi K.Y."/>
            <person name="Rhee J.H."/>
            <person name="Lee S.Y."/>
        </authorList>
    </citation>
    <scope>NUCLEOTIDE SEQUENCE [LARGE SCALE GENOMIC DNA]</scope>
    <source>
        <strain evidence="1 2">CMCP6</strain>
    </source>
</reference>
<gene>
    <name evidence="1" type="ordered locus">VV2_1341</name>
</gene>
<proteinExistence type="predicted"/>
<accession>A0A3Q0L0D1</accession>
<dbReference type="EMBL" id="AE016796">
    <property type="protein sequence ID" value="AAO08228.1"/>
    <property type="molecule type" value="Genomic_DNA"/>
</dbReference>
<reference evidence="2" key="1">
    <citation type="submission" date="2002-12" db="EMBL/GenBank/DDBJ databases">
        <title>Complete genome sequence of Vibrio vulnificus CMCP6.</title>
        <authorList>
            <person name="Rhee J.H."/>
            <person name="Kim S.Y."/>
            <person name="Chung S.S."/>
            <person name="Kim J.J."/>
            <person name="Moon Y.H."/>
            <person name="Jeong H."/>
            <person name="Choy H.E."/>
        </authorList>
    </citation>
    <scope>NUCLEOTIDE SEQUENCE [LARGE SCALE GENOMIC DNA]</scope>
    <source>
        <strain evidence="2">CMCP6</strain>
    </source>
</reference>
<protein>
    <submittedName>
        <fullName evidence="1">Mg-dependent DNase</fullName>
    </submittedName>
</protein>
<reference evidence="1 2" key="2">
    <citation type="journal article" date="2003" name="Infect. Immun.">
        <title>Characterization and pathogenic significance of Vibrio vulnificus antigens preferentially expressed in septicemic patients.</title>
        <authorList>
            <person name="Kim Y.R."/>
            <person name="Lee S.E."/>
            <person name="Kim C.M."/>
            <person name="Kim S.Y."/>
            <person name="Shin E.K."/>
            <person name="Shin D.H."/>
            <person name="Chung S.S."/>
            <person name="Choy H.E."/>
            <person name="Progulske-Fox A."/>
            <person name="Hillman J.D."/>
            <person name="Handfield M."/>
            <person name="Rhee J.H."/>
        </authorList>
    </citation>
    <scope>NUCLEOTIDE SEQUENCE [LARGE SCALE GENOMIC DNA]</scope>
    <source>
        <strain evidence="1 2">CMCP6</strain>
    </source>
</reference>